<dbReference type="InterPro" id="IPR011335">
    <property type="entry name" value="Restrct_endonuc-II-like"/>
</dbReference>
<name>A0A511MYV2_DEIC1</name>
<evidence type="ECO:0000256" key="1">
    <source>
        <dbReference type="ARBA" id="ARBA00006738"/>
    </source>
</evidence>
<dbReference type="AlphaFoldDB" id="A0A511MYV2"/>
<dbReference type="PANTHER" id="PTHR34039">
    <property type="entry name" value="UPF0102 PROTEIN YRAN"/>
    <property type="match status" value="1"/>
</dbReference>
<evidence type="ECO:0000313" key="3">
    <source>
        <dbReference type="EMBL" id="GEM45753.1"/>
    </source>
</evidence>
<organism evidence="3 4">
    <name type="scientific">Deinococcus cellulosilyticus (strain DSM 18568 / NBRC 106333 / KACC 11606 / 5516J-15)</name>
    <dbReference type="NCBI Taxonomy" id="1223518"/>
    <lineage>
        <taxon>Bacteria</taxon>
        <taxon>Thermotogati</taxon>
        <taxon>Deinococcota</taxon>
        <taxon>Deinococci</taxon>
        <taxon>Deinococcales</taxon>
        <taxon>Deinococcaceae</taxon>
        <taxon>Deinococcus</taxon>
    </lineage>
</organism>
<dbReference type="Gene3D" id="3.40.1350.10">
    <property type="match status" value="1"/>
</dbReference>
<dbReference type="OrthoDB" id="9802516at2"/>
<accession>A0A511MYV2</accession>
<dbReference type="Proteomes" id="UP000321306">
    <property type="component" value="Unassembled WGS sequence"/>
</dbReference>
<protein>
    <recommendedName>
        <fullName evidence="2">UPF0102 protein DC3_13880</fullName>
    </recommendedName>
</protein>
<dbReference type="InterPro" id="IPR011856">
    <property type="entry name" value="tRNA_endonuc-like_dom_sf"/>
</dbReference>
<dbReference type="HAMAP" id="MF_00048">
    <property type="entry name" value="UPF0102"/>
    <property type="match status" value="1"/>
</dbReference>
<dbReference type="EMBL" id="BJXB01000005">
    <property type="protein sequence ID" value="GEM45753.1"/>
    <property type="molecule type" value="Genomic_DNA"/>
</dbReference>
<dbReference type="NCBIfam" id="NF009150">
    <property type="entry name" value="PRK12497.1-3"/>
    <property type="match status" value="1"/>
</dbReference>
<dbReference type="GO" id="GO:0003676">
    <property type="term" value="F:nucleic acid binding"/>
    <property type="evidence" value="ECO:0007669"/>
    <property type="project" value="InterPro"/>
</dbReference>
<dbReference type="PANTHER" id="PTHR34039:SF1">
    <property type="entry name" value="UPF0102 PROTEIN YRAN"/>
    <property type="match status" value="1"/>
</dbReference>
<sequence length="115" mass="12980">MKGKEAEDRALKYLLGLGHVLLKRNYRIRGGEVDLITRAPDGTVVFTEVKHRSKTDFGHPLETITPRKVRLLWRTALRFLGRDDVSCRFDAITITGDVQAGQLKHEESIVTGGEH</sequence>
<dbReference type="Pfam" id="PF02021">
    <property type="entry name" value="UPF0102"/>
    <property type="match status" value="1"/>
</dbReference>
<proteinExistence type="inferred from homology"/>
<evidence type="ECO:0000256" key="2">
    <source>
        <dbReference type="HAMAP-Rule" id="MF_00048"/>
    </source>
</evidence>
<dbReference type="SUPFAM" id="SSF52980">
    <property type="entry name" value="Restriction endonuclease-like"/>
    <property type="match status" value="1"/>
</dbReference>
<dbReference type="CDD" id="cd20736">
    <property type="entry name" value="PoNe_Nuclease"/>
    <property type="match status" value="1"/>
</dbReference>
<dbReference type="RefSeq" id="WP_146883332.1">
    <property type="nucleotide sequence ID" value="NZ_BJXB01000005.1"/>
</dbReference>
<gene>
    <name evidence="3" type="ORF">DC3_13880</name>
</gene>
<comment type="caution">
    <text evidence="3">The sequence shown here is derived from an EMBL/GenBank/DDBJ whole genome shotgun (WGS) entry which is preliminary data.</text>
</comment>
<keyword evidence="4" id="KW-1185">Reference proteome</keyword>
<reference evidence="3 4" key="1">
    <citation type="submission" date="2019-07" db="EMBL/GenBank/DDBJ databases">
        <title>Whole genome shotgun sequence of Deinococcus cellulosilyticus NBRC 106333.</title>
        <authorList>
            <person name="Hosoyama A."/>
            <person name="Uohara A."/>
            <person name="Ohji S."/>
            <person name="Ichikawa N."/>
        </authorList>
    </citation>
    <scope>NUCLEOTIDE SEQUENCE [LARGE SCALE GENOMIC DNA]</scope>
    <source>
        <strain evidence="3 4">NBRC 106333</strain>
    </source>
</reference>
<evidence type="ECO:0000313" key="4">
    <source>
        <dbReference type="Proteomes" id="UP000321306"/>
    </source>
</evidence>
<comment type="similarity">
    <text evidence="1 2">Belongs to the UPF0102 family.</text>
</comment>
<dbReference type="InterPro" id="IPR003509">
    <property type="entry name" value="UPF0102_YraN-like"/>
</dbReference>